<dbReference type="Proteomes" id="UP000192257">
    <property type="component" value="Unassembled WGS sequence"/>
</dbReference>
<comment type="caution">
    <text evidence="1">The sequence shown here is derived from an EMBL/GenBank/DDBJ whole genome shotgun (WGS) entry which is preliminary data.</text>
</comment>
<dbReference type="VEuPathDB" id="TriTrypDB:TM35_000291120"/>
<reference evidence="1 2" key="1">
    <citation type="submission" date="2017-03" db="EMBL/GenBank/DDBJ databases">
        <title>An alternative strategy for trypanosome survival in the mammalian bloodstream revealed through genome and transcriptome analysis of the ubiquitous bovine parasite Trypanosoma (Megatrypanum) theileri.</title>
        <authorList>
            <person name="Kelly S."/>
            <person name="Ivens A."/>
            <person name="Mott A."/>
            <person name="O'Neill E."/>
            <person name="Emms D."/>
            <person name="Macleod O."/>
            <person name="Voorheis P."/>
            <person name="Matthews J."/>
            <person name="Matthews K."/>
            <person name="Carrington M."/>
        </authorList>
    </citation>
    <scope>NUCLEOTIDE SEQUENCE [LARGE SCALE GENOMIC DNA]</scope>
    <source>
        <strain evidence="1">Edinburgh</strain>
    </source>
</reference>
<evidence type="ECO:0000313" key="2">
    <source>
        <dbReference type="Proteomes" id="UP000192257"/>
    </source>
</evidence>
<name>A0A1X0NQ15_9TRYP</name>
<keyword evidence="2" id="KW-1185">Reference proteome</keyword>
<sequence>RVVKCGDKKDCPTPSSHCKDHDHNVNEIHVLEPSIGTGKEYDCCWRRKLRSVVDERELSFRSSGVSSTKMVFCGLSPSINESKIVKREISSMDNSPFVLKELRALF</sequence>
<feature type="non-terminal residue" evidence="1">
    <location>
        <position position="1"/>
    </location>
</feature>
<gene>
    <name evidence="1" type="ORF">TM35_000291120</name>
</gene>
<dbReference type="AlphaFoldDB" id="A0A1X0NQ15"/>
<proteinExistence type="predicted"/>
<protein>
    <submittedName>
        <fullName evidence="1">Uncharacterized protein</fullName>
    </submittedName>
</protein>
<accession>A0A1X0NQ15</accession>
<dbReference type="RefSeq" id="XP_028880296.1">
    <property type="nucleotide sequence ID" value="XM_029028269.1"/>
</dbReference>
<dbReference type="EMBL" id="NBCO01000029">
    <property type="protein sequence ID" value="ORC86230.1"/>
    <property type="molecule type" value="Genomic_DNA"/>
</dbReference>
<evidence type="ECO:0000313" key="1">
    <source>
        <dbReference type="EMBL" id="ORC86230.1"/>
    </source>
</evidence>
<dbReference type="GeneID" id="39988049"/>
<organism evidence="1 2">
    <name type="scientific">Trypanosoma theileri</name>
    <dbReference type="NCBI Taxonomy" id="67003"/>
    <lineage>
        <taxon>Eukaryota</taxon>
        <taxon>Discoba</taxon>
        <taxon>Euglenozoa</taxon>
        <taxon>Kinetoplastea</taxon>
        <taxon>Metakinetoplastina</taxon>
        <taxon>Trypanosomatida</taxon>
        <taxon>Trypanosomatidae</taxon>
        <taxon>Trypanosoma</taxon>
    </lineage>
</organism>